<dbReference type="AlphaFoldDB" id="A0A5B0MY42"/>
<evidence type="ECO:0000313" key="2">
    <source>
        <dbReference type="EMBL" id="KAA1066512.1"/>
    </source>
</evidence>
<dbReference type="Proteomes" id="UP000325313">
    <property type="component" value="Unassembled WGS sequence"/>
</dbReference>
<sequence>MANEMTKSGWDSEARARSVACRRDAPLRQLGSGTVPLSSEGFIINKFLGFPLQPVHTHQESISIGRRLEAKPASLRGLAPLWHGANDPGRKSRFPAVGGGGMRVASPPPSHCADRLELYSFTAKPIHTRAPNTSL</sequence>
<reference evidence="4 5" key="1">
    <citation type="submission" date="2019-05" db="EMBL/GenBank/DDBJ databases">
        <title>Emergence of the Ug99 lineage of the wheat stem rust pathogen through somatic hybridization.</title>
        <authorList>
            <person name="Li F."/>
            <person name="Upadhyaya N.M."/>
            <person name="Sperschneider J."/>
            <person name="Matny O."/>
            <person name="Nguyen-Phuc H."/>
            <person name="Mago R."/>
            <person name="Raley C."/>
            <person name="Miller M.E."/>
            <person name="Silverstein K.A.T."/>
            <person name="Henningsen E."/>
            <person name="Hirsch C.D."/>
            <person name="Visser B."/>
            <person name="Pretorius Z.A."/>
            <person name="Steffenson B.J."/>
            <person name="Schwessinger B."/>
            <person name="Dodds P.N."/>
            <person name="Figueroa M."/>
        </authorList>
    </citation>
    <scope>NUCLEOTIDE SEQUENCE [LARGE SCALE GENOMIC DNA]</scope>
    <source>
        <strain evidence="2">21-0</strain>
        <strain evidence="3 5">Ug99</strain>
    </source>
</reference>
<evidence type="ECO:0000256" key="1">
    <source>
        <dbReference type="SAM" id="MobiDB-lite"/>
    </source>
</evidence>
<dbReference type="EMBL" id="VDEP01000440">
    <property type="protein sequence ID" value="KAA1081881.1"/>
    <property type="molecule type" value="Genomic_DNA"/>
</dbReference>
<proteinExistence type="predicted"/>
<gene>
    <name evidence="2" type="ORF">PGT21_031956</name>
    <name evidence="3" type="ORF">PGTUg99_026240</name>
</gene>
<organism evidence="3 5">
    <name type="scientific">Puccinia graminis f. sp. tritici</name>
    <dbReference type="NCBI Taxonomy" id="56615"/>
    <lineage>
        <taxon>Eukaryota</taxon>
        <taxon>Fungi</taxon>
        <taxon>Dikarya</taxon>
        <taxon>Basidiomycota</taxon>
        <taxon>Pucciniomycotina</taxon>
        <taxon>Pucciniomycetes</taxon>
        <taxon>Pucciniales</taxon>
        <taxon>Pucciniaceae</taxon>
        <taxon>Puccinia</taxon>
    </lineage>
</organism>
<dbReference type="Proteomes" id="UP000324748">
    <property type="component" value="Unassembled WGS sequence"/>
</dbReference>
<dbReference type="EMBL" id="VSWC01000196">
    <property type="protein sequence ID" value="KAA1066512.1"/>
    <property type="molecule type" value="Genomic_DNA"/>
</dbReference>
<feature type="region of interest" description="Disordered" evidence="1">
    <location>
        <begin position="80"/>
        <end position="109"/>
    </location>
</feature>
<keyword evidence="4" id="KW-1185">Reference proteome</keyword>
<accession>A0A5B0MY42</accession>
<name>A0A5B0MY42_PUCGR</name>
<comment type="caution">
    <text evidence="3">The sequence shown here is derived from an EMBL/GenBank/DDBJ whole genome shotgun (WGS) entry which is preliminary data.</text>
</comment>
<evidence type="ECO:0000313" key="3">
    <source>
        <dbReference type="EMBL" id="KAA1081881.1"/>
    </source>
</evidence>
<protein>
    <submittedName>
        <fullName evidence="3">Uncharacterized protein</fullName>
    </submittedName>
</protein>
<evidence type="ECO:0000313" key="5">
    <source>
        <dbReference type="Proteomes" id="UP000325313"/>
    </source>
</evidence>
<evidence type="ECO:0000313" key="4">
    <source>
        <dbReference type="Proteomes" id="UP000324748"/>
    </source>
</evidence>